<evidence type="ECO:0000313" key="7">
    <source>
        <dbReference type="EMBL" id="GAL25731.1"/>
    </source>
</evidence>
<keyword evidence="8" id="KW-1185">Reference proteome</keyword>
<keyword evidence="6" id="KW-0472">Membrane</keyword>
<proteinExistence type="inferred from homology"/>
<dbReference type="EMBL" id="BBMS01000012">
    <property type="protein sequence ID" value="GAL25731.1"/>
    <property type="molecule type" value="Genomic_DNA"/>
</dbReference>
<sequence length="127" mass="14193">MFWYSIRRLNLFVITLLILTFVGYSLVRLEPQSHWAAQPMMAGWFEYLSRLIELDFGLTKAGVPITQELASVLPATLELCFAAFTISVFLGIPAGTIAGMRKGKWLDNVISFSSMVATPRPSFGLRC</sequence>
<evidence type="ECO:0000256" key="3">
    <source>
        <dbReference type="ARBA" id="ARBA00022475"/>
    </source>
</evidence>
<dbReference type="PANTHER" id="PTHR43163">
    <property type="entry name" value="DIPEPTIDE TRANSPORT SYSTEM PERMEASE PROTEIN DPPB-RELATED"/>
    <property type="match status" value="1"/>
</dbReference>
<reference evidence="8" key="2">
    <citation type="submission" date="2014-09" db="EMBL/GenBank/DDBJ databases">
        <authorList>
            <consortium name="NBRP consortium"/>
            <person name="Sawabe T."/>
            <person name="Meirelles P."/>
            <person name="Nakanishi M."/>
            <person name="Sayaka M."/>
            <person name="Hattori M."/>
            <person name="Ohkuma M."/>
        </authorList>
    </citation>
    <scope>NUCLEOTIDE SEQUENCE [LARGE SCALE GENOMIC DNA]</scope>
    <source>
        <strain evidence="8">JCM 19239</strain>
    </source>
</reference>
<comment type="subcellular location">
    <subcellularLocation>
        <location evidence="1">Cell inner membrane</location>
        <topology evidence="1">Multi-pass membrane protein</topology>
    </subcellularLocation>
</comment>
<organism evidence="7 8">
    <name type="scientific">Vibrio variabilis</name>
    <dbReference type="NCBI Taxonomy" id="990271"/>
    <lineage>
        <taxon>Bacteria</taxon>
        <taxon>Pseudomonadati</taxon>
        <taxon>Pseudomonadota</taxon>
        <taxon>Gammaproteobacteria</taxon>
        <taxon>Vibrionales</taxon>
        <taxon>Vibrionaceae</taxon>
        <taxon>Vibrio</taxon>
    </lineage>
</organism>
<evidence type="ECO:0000256" key="2">
    <source>
        <dbReference type="ARBA" id="ARBA00022448"/>
    </source>
</evidence>
<keyword evidence="6" id="KW-1133">Transmembrane helix</keyword>
<dbReference type="PANTHER" id="PTHR43163:SF4">
    <property type="entry name" value="PUTRESCINE EXPORT SYSTEM PERMEASE PROTEIN SAPB"/>
    <property type="match status" value="1"/>
</dbReference>
<feature type="transmembrane region" description="Helical" evidence="6">
    <location>
        <begin position="9"/>
        <end position="27"/>
    </location>
</feature>
<dbReference type="Proteomes" id="UP000029223">
    <property type="component" value="Unassembled WGS sequence"/>
</dbReference>
<protein>
    <submittedName>
        <fullName evidence="7">Peptide transport system permease protein sapB</fullName>
    </submittedName>
</protein>
<feature type="transmembrane region" description="Helical" evidence="6">
    <location>
        <begin position="72"/>
        <end position="92"/>
    </location>
</feature>
<accession>A0ABQ0JAF3</accession>
<evidence type="ECO:0000313" key="8">
    <source>
        <dbReference type="Proteomes" id="UP000029223"/>
    </source>
</evidence>
<keyword evidence="2" id="KW-0813">Transport</keyword>
<evidence type="ECO:0000256" key="1">
    <source>
        <dbReference type="ARBA" id="ARBA00004429"/>
    </source>
</evidence>
<evidence type="ECO:0000256" key="5">
    <source>
        <dbReference type="ARBA" id="ARBA00024202"/>
    </source>
</evidence>
<evidence type="ECO:0000256" key="6">
    <source>
        <dbReference type="SAM" id="Phobius"/>
    </source>
</evidence>
<reference evidence="8" key="1">
    <citation type="submission" date="2014-09" db="EMBL/GenBank/DDBJ databases">
        <title>Vibrio variabilis JCM 19239. (C206) whole genome shotgun sequence.</title>
        <authorList>
            <person name="Sawabe T."/>
            <person name="Meirelles P."/>
            <person name="Nakanishi M."/>
            <person name="Sayaka M."/>
            <person name="Hattori M."/>
            <person name="Ohkuma M."/>
        </authorList>
    </citation>
    <scope>NUCLEOTIDE SEQUENCE [LARGE SCALE GENOMIC DNA]</scope>
    <source>
        <strain evidence="8">JCM 19239</strain>
    </source>
</reference>
<keyword evidence="6" id="KW-0812">Transmembrane</keyword>
<comment type="similarity">
    <text evidence="5">Belongs to the binding-protein-dependent transport system permease family. OppBC subfamily.</text>
</comment>
<keyword evidence="3" id="KW-1003">Cell membrane</keyword>
<name>A0ABQ0JAF3_9VIBR</name>
<evidence type="ECO:0000256" key="4">
    <source>
        <dbReference type="ARBA" id="ARBA00022519"/>
    </source>
</evidence>
<comment type="caution">
    <text evidence="7">The sequence shown here is derived from an EMBL/GenBank/DDBJ whole genome shotgun (WGS) entry which is preliminary data.</text>
</comment>
<gene>
    <name evidence="7" type="ORF">JCM19239_4218</name>
</gene>
<keyword evidence="4" id="KW-0997">Cell inner membrane</keyword>